<comment type="caution">
    <text evidence="3">The sequence shown here is derived from an EMBL/GenBank/DDBJ whole genome shotgun (WGS) entry which is preliminary data.</text>
</comment>
<dbReference type="Gene3D" id="1.20.1270.180">
    <property type="match status" value="1"/>
</dbReference>
<protein>
    <submittedName>
        <fullName evidence="3">DUF1311 domain-containing protein</fullName>
    </submittedName>
</protein>
<evidence type="ECO:0000256" key="1">
    <source>
        <dbReference type="SAM" id="SignalP"/>
    </source>
</evidence>
<feature type="signal peptide" evidence="1">
    <location>
        <begin position="1"/>
        <end position="21"/>
    </location>
</feature>
<reference evidence="3 4" key="1">
    <citation type="submission" date="2018-08" db="EMBL/GenBank/DDBJ databases">
        <title>Mucilaginibacter sp. MYSH2.</title>
        <authorList>
            <person name="Seo T."/>
        </authorList>
    </citation>
    <scope>NUCLEOTIDE SEQUENCE [LARGE SCALE GENOMIC DNA]</scope>
    <source>
        <strain evidence="3 4">MYSH2</strain>
    </source>
</reference>
<proteinExistence type="predicted"/>
<organism evidence="3 4">
    <name type="scientific">Mucilaginibacter conchicola</name>
    <dbReference type="NCBI Taxonomy" id="2303333"/>
    <lineage>
        <taxon>Bacteria</taxon>
        <taxon>Pseudomonadati</taxon>
        <taxon>Bacteroidota</taxon>
        <taxon>Sphingobacteriia</taxon>
        <taxon>Sphingobacteriales</taxon>
        <taxon>Sphingobacteriaceae</taxon>
        <taxon>Mucilaginibacter</taxon>
    </lineage>
</organism>
<dbReference type="OrthoDB" id="7340239at2"/>
<feature type="chain" id="PRO_5016639688" evidence="1">
    <location>
        <begin position="22"/>
        <end position="125"/>
    </location>
</feature>
<evidence type="ECO:0000313" key="4">
    <source>
        <dbReference type="Proteomes" id="UP000264217"/>
    </source>
</evidence>
<accession>A0A372NU36</accession>
<dbReference type="PANTHER" id="PTHR39176">
    <property type="entry name" value="PERIPLASMIC PROTEIN-RELATED"/>
    <property type="match status" value="1"/>
</dbReference>
<feature type="domain" description="Lysozyme inhibitor LprI-like N-terminal" evidence="2">
    <location>
        <begin position="26"/>
        <end position="116"/>
    </location>
</feature>
<evidence type="ECO:0000313" key="3">
    <source>
        <dbReference type="EMBL" id="RFZ92209.1"/>
    </source>
</evidence>
<dbReference type="InterPro" id="IPR009739">
    <property type="entry name" value="LprI-like_N"/>
</dbReference>
<gene>
    <name evidence="3" type="ORF">D0C36_12275</name>
</gene>
<keyword evidence="4" id="KW-1185">Reference proteome</keyword>
<dbReference type="Proteomes" id="UP000264217">
    <property type="component" value="Unassembled WGS sequence"/>
</dbReference>
<name>A0A372NU36_9SPHI</name>
<sequence>MLRKIFPLFLLVMAFSSRLHAQSVDCSKAVTQTEMNICSAKEFAAADKELNTLYKQLMTRLAPGLKAALTQSQRKWVAFRDEEAKIYALLYEGGSMAPLAINNSKTQSTRARIKQLKDLLEETDH</sequence>
<dbReference type="RefSeq" id="WP_117391920.1">
    <property type="nucleotide sequence ID" value="NZ_QWDC01000002.1"/>
</dbReference>
<dbReference type="EMBL" id="QWDC01000002">
    <property type="protein sequence ID" value="RFZ92209.1"/>
    <property type="molecule type" value="Genomic_DNA"/>
</dbReference>
<dbReference type="Pfam" id="PF07007">
    <property type="entry name" value="LprI"/>
    <property type="match status" value="1"/>
</dbReference>
<evidence type="ECO:0000259" key="2">
    <source>
        <dbReference type="Pfam" id="PF07007"/>
    </source>
</evidence>
<keyword evidence="1" id="KW-0732">Signal</keyword>
<dbReference type="AlphaFoldDB" id="A0A372NU36"/>
<dbReference type="PANTHER" id="PTHR39176:SF1">
    <property type="entry name" value="PERIPLASMIC PROTEIN"/>
    <property type="match status" value="1"/>
</dbReference>